<dbReference type="Proteomes" id="UP000298631">
    <property type="component" value="Chromosome"/>
</dbReference>
<gene>
    <name evidence="1" type="ORF">EOK75_10240</name>
</gene>
<dbReference type="AlphaFoldDB" id="A0A4P8EGP7"/>
<evidence type="ECO:0000313" key="2">
    <source>
        <dbReference type="Proteomes" id="UP000298631"/>
    </source>
</evidence>
<proteinExistence type="predicted"/>
<keyword evidence="2" id="KW-1185">Reference proteome</keyword>
<sequence>MREAMGATLRKLMALEDEGLLIPRTRIAKIKNPWRVSDGTAFVAELLTGAVPVGEGDNNWETLLLARKRTGVGLSDLIQAVREEQISVGQRMGGTGFHGIVVQNSQVDLLAPLRPKPSIPNEVLSPGEISAAEFGRTVGLRDHGNFIALVKAGQTPALQHMHPRTKRVQYRLSAEDISSFHRRFVTLTTLIEETGYHRNTLKTLLAAARVNRFSPDGHDFGPVYLREESVKALK</sequence>
<dbReference type="EMBL" id="CP039964">
    <property type="protein sequence ID" value="QCO56078.1"/>
    <property type="molecule type" value="Genomic_DNA"/>
</dbReference>
<reference evidence="1 2" key="1">
    <citation type="submission" date="2019-05" db="EMBL/GenBank/DDBJ databases">
        <title>Pseudorhodobacter turbinis sp. nov., isolated from the gut of the Korean turban shell.</title>
        <authorList>
            <person name="Jeong Y.-S."/>
            <person name="Kang W.-R."/>
            <person name="Bae J.-W."/>
        </authorList>
    </citation>
    <scope>NUCLEOTIDE SEQUENCE [LARGE SCALE GENOMIC DNA]</scope>
    <source>
        <strain evidence="1 2">S12M18</strain>
    </source>
</reference>
<evidence type="ECO:0000313" key="1">
    <source>
        <dbReference type="EMBL" id="QCO56078.1"/>
    </source>
</evidence>
<dbReference type="OrthoDB" id="7595282at2"/>
<dbReference type="RefSeq" id="WP_137193864.1">
    <property type="nucleotide sequence ID" value="NZ_CP039964.1"/>
</dbReference>
<protein>
    <submittedName>
        <fullName evidence="1">Uncharacterized protein</fullName>
    </submittedName>
</protein>
<accession>A0A4P8EGP7</accession>
<name>A0A4P8EGP7_9RHOB</name>
<dbReference type="KEGG" id="pseb:EOK75_10240"/>
<organism evidence="1 2">
    <name type="scientific">Pseudorhodobacter turbinis</name>
    <dbReference type="NCBI Taxonomy" id="2500533"/>
    <lineage>
        <taxon>Bacteria</taxon>
        <taxon>Pseudomonadati</taxon>
        <taxon>Pseudomonadota</taxon>
        <taxon>Alphaproteobacteria</taxon>
        <taxon>Rhodobacterales</taxon>
        <taxon>Paracoccaceae</taxon>
        <taxon>Pseudorhodobacter</taxon>
    </lineage>
</organism>